<dbReference type="PANTHER" id="PTHR19433">
    <property type="entry name" value="T-CELL RECEPTOR ALPHA CHAIN V REGION-RELATED"/>
    <property type="match status" value="1"/>
</dbReference>
<keyword evidence="10" id="KW-1185">Reference proteome</keyword>
<keyword evidence="3" id="KW-0732">Signal</keyword>
<dbReference type="InterPro" id="IPR013106">
    <property type="entry name" value="Ig_V-set"/>
</dbReference>
<evidence type="ECO:0000256" key="4">
    <source>
        <dbReference type="ARBA" id="ARBA00022859"/>
    </source>
</evidence>
<dbReference type="SMART" id="SM00406">
    <property type="entry name" value="IGv"/>
    <property type="match status" value="1"/>
</dbReference>
<dbReference type="Gene3D" id="2.60.40.10">
    <property type="entry name" value="Immunoglobulins"/>
    <property type="match status" value="2"/>
</dbReference>
<dbReference type="GO" id="GO:0005886">
    <property type="term" value="C:plasma membrane"/>
    <property type="evidence" value="ECO:0007669"/>
    <property type="project" value="UniProtKB-SubCell"/>
</dbReference>
<dbReference type="GO" id="GO:0009617">
    <property type="term" value="P:response to bacterium"/>
    <property type="evidence" value="ECO:0007669"/>
    <property type="project" value="TreeGrafter"/>
</dbReference>
<evidence type="ECO:0000313" key="10">
    <source>
        <dbReference type="Proteomes" id="UP000694680"/>
    </source>
</evidence>
<dbReference type="Pfam" id="PF07686">
    <property type="entry name" value="V-set"/>
    <property type="match status" value="1"/>
</dbReference>
<sequence length="196" mass="22396">MEPSFTQTDSGFLSVTTGETLTLHCFNYGDDSTARHFWFNKPLGQRPQKISSLYVFESKTTFYGDFKDNPRFSLDVENRQNHLTITDIQISDSGTYYCFTFNLFNVNFTRIVTVSVMGLKEKAKSFILQSESDSVQTGSSVTLTCTVYTGSCNGEHKLHWFRSSKDSQPGYIYLFFLCYVLKNKGTPIQNVTFIFV</sequence>
<evidence type="ECO:0000256" key="2">
    <source>
        <dbReference type="ARBA" id="ARBA00022475"/>
    </source>
</evidence>
<proteinExistence type="predicted"/>
<evidence type="ECO:0000256" key="7">
    <source>
        <dbReference type="ARBA" id="ARBA00023180"/>
    </source>
</evidence>
<dbReference type="GO" id="GO:0002376">
    <property type="term" value="P:immune system process"/>
    <property type="evidence" value="ECO:0007669"/>
    <property type="project" value="UniProtKB-KW"/>
</dbReference>
<reference evidence="9" key="2">
    <citation type="submission" date="2025-08" db="UniProtKB">
        <authorList>
            <consortium name="Ensembl"/>
        </authorList>
    </citation>
    <scope>IDENTIFICATION</scope>
</reference>
<keyword evidence="6" id="KW-1015">Disulfide bond</keyword>
<dbReference type="PROSITE" id="PS50835">
    <property type="entry name" value="IG_LIKE"/>
    <property type="match status" value="1"/>
</dbReference>
<dbReference type="InterPro" id="IPR007110">
    <property type="entry name" value="Ig-like_dom"/>
</dbReference>
<keyword evidence="5" id="KW-0472">Membrane</keyword>
<feature type="domain" description="Ig-like" evidence="8">
    <location>
        <begin position="3"/>
        <end position="115"/>
    </location>
</feature>
<dbReference type="InterPro" id="IPR003599">
    <property type="entry name" value="Ig_sub"/>
</dbReference>
<evidence type="ECO:0000313" key="9">
    <source>
        <dbReference type="Ensembl" id="ENSGWIP00000046253.1"/>
    </source>
</evidence>
<dbReference type="AlphaFoldDB" id="A0A8C5HJL6"/>
<reference evidence="9" key="3">
    <citation type="submission" date="2025-09" db="UniProtKB">
        <authorList>
            <consortium name="Ensembl"/>
        </authorList>
    </citation>
    <scope>IDENTIFICATION</scope>
</reference>
<evidence type="ECO:0000256" key="3">
    <source>
        <dbReference type="ARBA" id="ARBA00022729"/>
    </source>
</evidence>
<reference evidence="9" key="1">
    <citation type="submission" date="2020-06" db="EMBL/GenBank/DDBJ databases">
        <authorList>
            <consortium name="Wellcome Sanger Institute Data Sharing"/>
        </authorList>
    </citation>
    <scope>NUCLEOTIDE SEQUENCE [LARGE SCALE GENOMIC DNA]</scope>
</reference>
<dbReference type="Ensembl" id="ENSGWIT00000050069.1">
    <property type="protein sequence ID" value="ENSGWIP00000046253.1"/>
    <property type="gene ID" value="ENSGWIG00000022860.1"/>
</dbReference>
<dbReference type="SMART" id="SM00409">
    <property type="entry name" value="IG"/>
    <property type="match status" value="1"/>
</dbReference>
<dbReference type="PANTHER" id="PTHR19433:SF127">
    <property type="entry name" value="NITR9"/>
    <property type="match status" value="1"/>
</dbReference>
<keyword evidence="4" id="KW-0391">Immunity</keyword>
<evidence type="ECO:0000256" key="6">
    <source>
        <dbReference type="ARBA" id="ARBA00023157"/>
    </source>
</evidence>
<keyword evidence="7" id="KW-0325">Glycoprotein</keyword>
<evidence type="ECO:0000256" key="5">
    <source>
        <dbReference type="ARBA" id="ARBA00023136"/>
    </source>
</evidence>
<protein>
    <recommendedName>
        <fullName evidence="8">Ig-like domain-containing protein</fullName>
    </recommendedName>
</protein>
<dbReference type="InterPro" id="IPR013783">
    <property type="entry name" value="Ig-like_fold"/>
</dbReference>
<dbReference type="InterPro" id="IPR052051">
    <property type="entry name" value="TCR_complex_component"/>
</dbReference>
<evidence type="ECO:0000256" key="1">
    <source>
        <dbReference type="ARBA" id="ARBA00004236"/>
    </source>
</evidence>
<accession>A0A8C5HJL6</accession>
<name>A0A8C5HJL6_GOUWI</name>
<dbReference type="InterPro" id="IPR036179">
    <property type="entry name" value="Ig-like_dom_sf"/>
</dbReference>
<dbReference type="Proteomes" id="UP000694680">
    <property type="component" value="Chromosome 18"/>
</dbReference>
<organism evidence="9 10">
    <name type="scientific">Gouania willdenowi</name>
    <name type="common">Blunt-snouted clingfish</name>
    <name type="synonym">Lepadogaster willdenowi</name>
    <dbReference type="NCBI Taxonomy" id="441366"/>
    <lineage>
        <taxon>Eukaryota</taxon>
        <taxon>Metazoa</taxon>
        <taxon>Chordata</taxon>
        <taxon>Craniata</taxon>
        <taxon>Vertebrata</taxon>
        <taxon>Euteleostomi</taxon>
        <taxon>Actinopterygii</taxon>
        <taxon>Neopterygii</taxon>
        <taxon>Teleostei</taxon>
        <taxon>Neoteleostei</taxon>
        <taxon>Acanthomorphata</taxon>
        <taxon>Ovalentaria</taxon>
        <taxon>Blenniimorphae</taxon>
        <taxon>Blenniiformes</taxon>
        <taxon>Gobiesocoidei</taxon>
        <taxon>Gobiesocidae</taxon>
        <taxon>Gobiesocinae</taxon>
        <taxon>Gouania</taxon>
    </lineage>
</organism>
<comment type="subcellular location">
    <subcellularLocation>
        <location evidence="1">Cell membrane</location>
    </subcellularLocation>
</comment>
<dbReference type="SUPFAM" id="SSF48726">
    <property type="entry name" value="Immunoglobulin"/>
    <property type="match status" value="2"/>
</dbReference>
<keyword evidence="2" id="KW-1003">Cell membrane</keyword>
<evidence type="ECO:0000259" key="8">
    <source>
        <dbReference type="PROSITE" id="PS50835"/>
    </source>
</evidence>